<dbReference type="Proteomes" id="UP000235122">
    <property type="component" value="Unassembled WGS sequence"/>
</dbReference>
<evidence type="ECO:0000256" key="9">
    <source>
        <dbReference type="ARBA" id="ARBA00076414"/>
    </source>
</evidence>
<dbReference type="GO" id="GO:0005737">
    <property type="term" value="C:cytoplasm"/>
    <property type="evidence" value="ECO:0007669"/>
    <property type="project" value="UniProtKB-SubCell"/>
</dbReference>
<dbReference type="InterPro" id="IPR000740">
    <property type="entry name" value="GrpE"/>
</dbReference>
<dbReference type="GeneID" id="35866782"/>
<dbReference type="CDD" id="cd00446">
    <property type="entry name" value="GrpE"/>
    <property type="match status" value="1"/>
</dbReference>
<dbReference type="InterPro" id="IPR013805">
    <property type="entry name" value="GrpE_CC"/>
</dbReference>
<dbReference type="SUPFAM" id="SSF58014">
    <property type="entry name" value="Coiled-coil domain of nucleotide exchange factor GrpE"/>
    <property type="match status" value="1"/>
</dbReference>
<dbReference type="PANTHER" id="PTHR21237:SF23">
    <property type="entry name" value="GRPE PROTEIN HOMOLOG, MITOCHONDRIAL"/>
    <property type="match status" value="1"/>
</dbReference>
<protein>
    <recommendedName>
        <fullName evidence="8 10">Protein GrpE</fullName>
    </recommendedName>
    <alternativeName>
        <fullName evidence="9 10">HSP-70 cofactor</fullName>
    </alternativeName>
</protein>
<evidence type="ECO:0000313" key="14">
    <source>
        <dbReference type="EMBL" id="PKY72281.1"/>
    </source>
</evidence>
<keyword evidence="4 10" id="KW-0963">Cytoplasm</keyword>
<dbReference type="GO" id="GO:0042803">
    <property type="term" value="F:protein homodimerization activity"/>
    <property type="evidence" value="ECO:0007669"/>
    <property type="project" value="InterPro"/>
</dbReference>
<evidence type="ECO:0000256" key="4">
    <source>
        <dbReference type="ARBA" id="ARBA00022490"/>
    </source>
</evidence>
<evidence type="ECO:0000256" key="8">
    <source>
        <dbReference type="ARBA" id="ARBA00072274"/>
    </source>
</evidence>
<dbReference type="PROSITE" id="PS01071">
    <property type="entry name" value="GRPE"/>
    <property type="match status" value="1"/>
</dbReference>
<keyword evidence="15" id="KW-1185">Reference proteome</keyword>
<sequence>MSEVNEPQERADQPAPGVSDAENAKAEESAAQREAGQAPEESSADSPQADQDSNPQGEQEPKLEEAPKKDADADKPKEPSPDEIIGKLGDDLARAKADLYNLNNEYQSYVRRSKADILAHKSAGQIDVLEALLSVLDDIQGARTAGDLTDGPFAAIAQKLEDTLQNRFGLERYGAEGDHFDPKLHEALMANESDEVDEPTVTQVLQPGYKVGERVLRATKVMVSNPA</sequence>
<comment type="subcellular location">
    <subcellularLocation>
        <location evidence="1 10">Cytoplasm</location>
    </subcellularLocation>
</comment>
<dbReference type="Pfam" id="PF01025">
    <property type="entry name" value="GrpE"/>
    <property type="match status" value="1"/>
</dbReference>
<dbReference type="SUPFAM" id="SSF51064">
    <property type="entry name" value="Head domain of nucleotide exchange factor GrpE"/>
    <property type="match status" value="1"/>
</dbReference>
<evidence type="ECO:0000256" key="2">
    <source>
        <dbReference type="ARBA" id="ARBA00009054"/>
    </source>
</evidence>
<name>A0A2I1IMB7_9ACTO</name>
<dbReference type="AlphaFoldDB" id="A0A2I1IMB7"/>
<dbReference type="GO" id="GO:0006457">
    <property type="term" value="P:protein folding"/>
    <property type="evidence" value="ECO:0007669"/>
    <property type="project" value="InterPro"/>
</dbReference>
<dbReference type="EMBL" id="PKKO01000003">
    <property type="protein sequence ID" value="PKY72281.1"/>
    <property type="molecule type" value="Genomic_DNA"/>
</dbReference>
<evidence type="ECO:0000256" key="5">
    <source>
        <dbReference type="ARBA" id="ARBA00023016"/>
    </source>
</evidence>
<dbReference type="RefSeq" id="WP_024331838.1">
    <property type="nucleotide sequence ID" value="NZ_JASOXK010000005.1"/>
</dbReference>
<gene>
    <name evidence="10 14" type="primary">grpE</name>
    <name evidence="14" type="ORF">CYJ19_05375</name>
</gene>
<feature type="compositionally biased region" description="Basic and acidic residues" evidence="13">
    <location>
        <begin position="59"/>
        <end position="89"/>
    </location>
</feature>
<keyword evidence="5 10" id="KW-0346">Stress response</keyword>
<reference evidence="14 15" key="1">
    <citation type="submission" date="2017-12" db="EMBL/GenBank/DDBJ databases">
        <title>Phylogenetic diversity of female urinary microbiome.</title>
        <authorList>
            <person name="Thomas-White K."/>
            <person name="Wolfe A.J."/>
        </authorList>
    </citation>
    <scope>NUCLEOTIDE SEQUENCE [LARGE SCALE GENOMIC DNA]</scope>
    <source>
        <strain evidence="14 15">UMB0402</strain>
    </source>
</reference>
<dbReference type="HAMAP" id="MF_01151">
    <property type="entry name" value="GrpE"/>
    <property type="match status" value="1"/>
</dbReference>
<comment type="function">
    <text evidence="7 10 11">Participates actively in the response to hyperosmotic and heat shock by preventing the aggregation of stress-denatured proteins, in association with DnaK and GrpE. It is the nucleotide exchange factor for DnaK and may function as a thermosensor. Unfolded proteins bind initially to DnaJ; upon interaction with the DnaJ-bound protein, DnaK hydrolyzes its bound ATP, resulting in the formation of a stable complex. GrpE releases ADP from DnaK; ATP binding to DnaK triggers the release of the substrate protein, thus completing the reaction cycle. Several rounds of ATP-dependent interactions between DnaJ, DnaK and GrpE are required for fully efficient folding.</text>
</comment>
<feature type="region of interest" description="Disordered" evidence="13">
    <location>
        <begin position="1"/>
        <end position="89"/>
    </location>
</feature>
<evidence type="ECO:0000256" key="10">
    <source>
        <dbReference type="HAMAP-Rule" id="MF_01151"/>
    </source>
</evidence>
<evidence type="ECO:0000256" key="12">
    <source>
        <dbReference type="RuleBase" id="RU004478"/>
    </source>
</evidence>
<comment type="caution">
    <text evidence="14">The sequence shown here is derived from an EMBL/GenBank/DDBJ whole genome shotgun (WGS) entry which is preliminary data.</text>
</comment>
<dbReference type="FunFam" id="2.30.22.10:FF:000001">
    <property type="entry name" value="Protein GrpE"/>
    <property type="match status" value="1"/>
</dbReference>
<dbReference type="GO" id="GO:0051087">
    <property type="term" value="F:protein-folding chaperone binding"/>
    <property type="evidence" value="ECO:0007669"/>
    <property type="project" value="InterPro"/>
</dbReference>
<feature type="compositionally biased region" description="Basic and acidic residues" evidence="13">
    <location>
        <begin position="22"/>
        <end position="31"/>
    </location>
</feature>
<organism evidence="14 15">
    <name type="scientific">Winkia neuii</name>
    <dbReference type="NCBI Taxonomy" id="33007"/>
    <lineage>
        <taxon>Bacteria</taxon>
        <taxon>Bacillati</taxon>
        <taxon>Actinomycetota</taxon>
        <taxon>Actinomycetes</taxon>
        <taxon>Actinomycetales</taxon>
        <taxon>Actinomycetaceae</taxon>
        <taxon>Winkia</taxon>
    </lineage>
</organism>
<evidence type="ECO:0000256" key="6">
    <source>
        <dbReference type="ARBA" id="ARBA00023186"/>
    </source>
</evidence>
<evidence type="ECO:0000313" key="15">
    <source>
        <dbReference type="Proteomes" id="UP000235122"/>
    </source>
</evidence>
<evidence type="ECO:0000256" key="1">
    <source>
        <dbReference type="ARBA" id="ARBA00004496"/>
    </source>
</evidence>
<accession>A0A2I1IMB7</accession>
<comment type="similarity">
    <text evidence="2 10 12">Belongs to the GrpE family.</text>
</comment>
<evidence type="ECO:0000256" key="7">
    <source>
        <dbReference type="ARBA" id="ARBA00053401"/>
    </source>
</evidence>
<proteinExistence type="inferred from homology"/>
<dbReference type="PANTHER" id="PTHR21237">
    <property type="entry name" value="GRPE PROTEIN"/>
    <property type="match status" value="1"/>
</dbReference>
<evidence type="ECO:0000256" key="11">
    <source>
        <dbReference type="RuleBase" id="RU000639"/>
    </source>
</evidence>
<dbReference type="Gene3D" id="2.30.22.10">
    <property type="entry name" value="Head domain of nucleotide exchange factor GrpE"/>
    <property type="match status" value="1"/>
</dbReference>
<dbReference type="STRING" id="33007.HMPREF3198_00205"/>
<dbReference type="Gene3D" id="3.90.20.20">
    <property type="match status" value="1"/>
</dbReference>
<dbReference type="InterPro" id="IPR009012">
    <property type="entry name" value="GrpE_head"/>
</dbReference>
<dbReference type="GO" id="GO:0051082">
    <property type="term" value="F:unfolded protein binding"/>
    <property type="evidence" value="ECO:0007669"/>
    <property type="project" value="TreeGrafter"/>
</dbReference>
<comment type="subunit">
    <text evidence="3 10">Homodimer.</text>
</comment>
<dbReference type="PRINTS" id="PR00773">
    <property type="entry name" value="GRPEPROTEIN"/>
</dbReference>
<keyword evidence="6 10" id="KW-0143">Chaperone</keyword>
<feature type="compositionally biased region" description="Low complexity" evidence="13">
    <location>
        <begin position="44"/>
        <end position="53"/>
    </location>
</feature>
<evidence type="ECO:0000256" key="13">
    <source>
        <dbReference type="SAM" id="MobiDB-lite"/>
    </source>
</evidence>
<dbReference type="GO" id="GO:0000774">
    <property type="term" value="F:adenyl-nucleotide exchange factor activity"/>
    <property type="evidence" value="ECO:0007669"/>
    <property type="project" value="InterPro"/>
</dbReference>
<evidence type="ECO:0000256" key="3">
    <source>
        <dbReference type="ARBA" id="ARBA00011738"/>
    </source>
</evidence>